<proteinExistence type="predicted"/>
<evidence type="ECO:0000313" key="3">
    <source>
        <dbReference type="Proteomes" id="UP001642360"/>
    </source>
</evidence>
<dbReference type="EMBL" id="CAUOFW020008502">
    <property type="protein sequence ID" value="CAK9182963.1"/>
    <property type="molecule type" value="Genomic_DNA"/>
</dbReference>
<sequence>MNIKLPLKTGIIHNKLFNMGQRNMLYASQMIELEREQYDHGHLNPEPCVIYGSITNFPPPNIHTVAPTPVNPANFDVRRLPENHDSALFYGMMQYNGVQHHQPAAGHDLAVANHYAPYMTPASGTRVFPIPQNQGSCDQLPFSSNHGIIGVSTDSYRRSSHLVDGHRGVFKRKNAEGIRGNFQGCNASAGSSSAVTHMSSRPRESDVTLMDAASFALPEYGRNDALSVVEVGSHRGVRNISDAIGLDSVMAHGTNHITQGNYMGQPFQTAGTPWLDTQFSCNGGDIHTFTWNQAPTLPYLHGSINSGLMEAGNMCVQGYHVTASNRSSTSYLHPPPIPQGHPNLHHPRPPPPPPSHSQPQPHPPMQGVRGHNIDLHSQVVTSSRRHSTNSTSHISRNPDGVEAGPRFVGPVAPTSFGIYRPYQREAMFEANSRQRTLPQFRVLPEDGVAMLDVPSYHEVRDFIDHHRDMRLDIDHMSYEVNVASPLACSSTMTVP</sequence>
<keyword evidence="3" id="KW-1185">Reference proteome</keyword>
<comment type="caution">
    <text evidence="2">The sequence shown here is derived from an EMBL/GenBank/DDBJ whole genome shotgun (WGS) entry which is preliminary data.</text>
</comment>
<feature type="compositionally biased region" description="Low complexity" evidence="1">
    <location>
        <begin position="388"/>
        <end position="397"/>
    </location>
</feature>
<name>A0ABC8UPM3_9AQUA</name>
<reference evidence="2 3" key="1">
    <citation type="submission" date="2024-02" db="EMBL/GenBank/DDBJ databases">
        <authorList>
            <person name="Vignale AGUSTIN F."/>
            <person name="Sosa J E."/>
            <person name="Modenutti C."/>
        </authorList>
    </citation>
    <scope>NUCLEOTIDE SEQUENCE [LARGE SCALE GENOMIC DNA]</scope>
</reference>
<evidence type="ECO:0000313" key="2">
    <source>
        <dbReference type="EMBL" id="CAK9182963.1"/>
    </source>
</evidence>
<feature type="region of interest" description="Disordered" evidence="1">
    <location>
        <begin position="326"/>
        <end position="407"/>
    </location>
</feature>
<dbReference type="Proteomes" id="UP001642360">
    <property type="component" value="Unassembled WGS sequence"/>
</dbReference>
<gene>
    <name evidence="2" type="ORF">ILEXP_LOCUS53198</name>
</gene>
<evidence type="ECO:0000256" key="1">
    <source>
        <dbReference type="SAM" id="MobiDB-lite"/>
    </source>
</evidence>
<protein>
    <submittedName>
        <fullName evidence="2">Uncharacterized protein</fullName>
    </submittedName>
</protein>
<dbReference type="AlphaFoldDB" id="A0ABC8UPM3"/>
<feature type="compositionally biased region" description="Pro residues" evidence="1">
    <location>
        <begin position="349"/>
        <end position="364"/>
    </location>
</feature>
<organism evidence="2 3">
    <name type="scientific">Ilex paraguariensis</name>
    <name type="common">yerba mate</name>
    <dbReference type="NCBI Taxonomy" id="185542"/>
    <lineage>
        <taxon>Eukaryota</taxon>
        <taxon>Viridiplantae</taxon>
        <taxon>Streptophyta</taxon>
        <taxon>Embryophyta</taxon>
        <taxon>Tracheophyta</taxon>
        <taxon>Spermatophyta</taxon>
        <taxon>Magnoliopsida</taxon>
        <taxon>eudicotyledons</taxon>
        <taxon>Gunneridae</taxon>
        <taxon>Pentapetalae</taxon>
        <taxon>asterids</taxon>
        <taxon>campanulids</taxon>
        <taxon>Aquifoliales</taxon>
        <taxon>Aquifoliaceae</taxon>
        <taxon>Ilex</taxon>
    </lineage>
</organism>
<accession>A0ABC8UPM3</accession>